<keyword evidence="1" id="KW-1133">Transmembrane helix</keyword>
<gene>
    <name evidence="2" type="ORF">JY651_38260</name>
</gene>
<feature type="transmembrane region" description="Helical" evidence="1">
    <location>
        <begin position="224"/>
        <end position="248"/>
    </location>
</feature>
<evidence type="ECO:0000313" key="3">
    <source>
        <dbReference type="Proteomes" id="UP000662747"/>
    </source>
</evidence>
<feature type="transmembrane region" description="Helical" evidence="1">
    <location>
        <begin position="84"/>
        <end position="104"/>
    </location>
</feature>
<dbReference type="EMBL" id="CP071090">
    <property type="protein sequence ID" value="QSQ21004.1"/>
    <property type="molecule type" value="Genomic_DNA"/>
</dbReference>
<dbReference type="RefSeq" id="WP_206722583.1">
    <property type="nucleotide sequence ID" value="NZ_CP071090.1"/>
</dbReference>
<evidence type="ECO:0000256" key="1">
    <source>
        <dbReference type="SAM" id="Phobius"/>
    </source>
</evidence>
<keyword evidence="1" id="KW-0472">Membrane</keyword>
<feature type="transmembrane region" description="Helical" evidence="1">
    <location>
        <begin position="293"/>
        <end position="323"/>
    </location>
</feature>
<reference evidence="2 3" key="1">
    <citation type="submission" date="2021-02" db="EMBL/GenBank/DDBJ databases">
        <title>De Novo genome assembly of isolated myxobacteria.</title>
        <authorList>
            <person name="Stevens D.C."/>
        </authorList>
    </citation>
    <scope>NUCLEOTIDE SEQUENCE [LARGE SCALE GENOMIC DNA]</scope>
    <source>
        <strain evidence="3">SCPEA02</strain>
    </source>
</reference>
<dbReference type="CDD" id="cd19756">
    <property type="entry name" value="Bbox2"/>
    <property type="match status" value="1"/>
</dbReference>
<keyword evidence="1" id="KW-0812">Transmembrane</keyword>
<dbReference type="Proteomes" id="UP000662747">
    <property type="component" value="Chromosome"/>
</dbReference>
<proteinExistence type="predicted"/>
<protein>
    <submittedName>
        <fullName evidence="2">Uncharacterized protein</fullName>
    </submittedName>
</protein>
<feature type="transmembrane region" description="Helical" evidence="1">
    <location>
        <begin position="169"/>
        <end position="199"/>
    </location>
</feature>
<organism evidence="2 3">
    <name type="scientific">Pyxidicoccus parkwayensis</name>
    <dbReference type="NCBI Taxonomy" id="2813578"/>
    <lineage>
        <taxon>Bacteria</taxon>
        <taxon>Pseudomonadati</taxon>
        <taxon>Myxococcota</taxon>
        <taxon>Myxococcia</taxon>
        <taxon>Myxococcales</taxon>
        <taxon>Cystobacterineae</taxon>
        <taxon>Myxococcaceae</taxon>
        <taxon>Pyxidicoccus</taxon>
    </lineage>
</organism>
<evidence type="ECO:0000313" key="2">
    <source>
        <dbReference type="EMBL" id="QSQ21004.1"/>
    </source>
</evidence>
<accession>A0ABX7NUE4</accession>
<name>A0ABX7NUE4_9BACT</name>
<sequence length="337" mass="36079">MAETDFGRGVGALCAIHPERAASRICSRCANFMCEVCSDSGTQAMCPTCRERTGLNARNFPLSRDNWSMGALLETCWEAFTREWVMISVGVLIFFAGSVAGNVVSRALNTVGGLSDHWAINGVFFVAGLILSTVVQGLVTLGLMRMLFDVLEGRRVEVERIFTQFHKAVPLLLTTLLIYALMLPLFVLVIGGMLGALAITGGLDAIRSADWMGVSGGNDPSAELIRVLGTLGPSMGLMVLVGFALYVFPGMWLMMPLTLVQPELARSENPQPLEVLRRCFAYSRGQRLPMVGIFLFGGVLVAAGVCLCCVGAIPAMGLFQLLIAGLYLTLSKGGAEG</sequence>
<feature type="transmembrane region" description="Helical" evidence="1">
    <location>
        <begin position="124"/>
        <end position="148"/>
    </location>
</feature>
<keyword evidence="3" id="KW-1185">Reference proteome</keyword>